<dbReference type="SUPFAM" id="SSF52540">
    <property type="entry name" value="P-loop containing nucleoside triphosphate hydrolases"/>
    <property type="match status" value="2"/>
</dbReference>
<dbReference type="PROSITE" id="PS00518">
    <property type="entry name" value="ZF_RING_1"/>
    <property type="match status" value="1"/>
</dbReference>
<evidence type="ECO:0000313" key="13">
    <source>
        <dbReference type="Proteomes" id="UP001519460"/>
    </source>
</evidence>
<feature type="compositionally biased region" description="Acidic residues" evidence="9">
    <location>
        <begin position="206"/>
        <end position="219"/>
    </location>
</feature>
<keyword evidence="8" id="KW-0175">Coiled coil</keyword>
<evidence type="ECO:0000256" key="1">
    <source>
        <dbReference type="ARBA" id="ARBA00004496"/>
    </source>
</evidence>
<dbReference type="SMART" id="SM00382">
    <property type="entry name" value="AAA"/>
    <property type="match status" value="2"/>
</dbReference>
<feature type="compositionally biased region" description="Acidic residues" evidence="9">
    <location>
        <begin position="1402"/>
        <end position="1418"/>
    </location>
</feature>
<dbReference type="PANTHER" id="PTHR22605">
    <property type="entry name" value="RZ-TYPE DOMAIN-CONTAINING PROTEIN"/>
    <property type="match status" value="1"/>
</dbReference>
<protein>
    <recommendedName>
        <fullName evidence="14">Ring finger protein 213</fullName>
    </recommendedName>
</protein>
<feature type="non-terminal residue" evidence="12">
    <location>
        <position position="1"/>
    </location>
</feature>
<reference evidence="12 13" key="1">
    <citation type="journal article" date="2023" name="Sci. Data">
        <title>Genome assembly of the Korean intertidal mud-creeper Batillaria attramentaria.</title>
        <authorList>
            <person name="Patra A.K."/>
            <person name="Ho P.T."/>
            <person name="Jun S."/>
            <person name="Lee S.J."/>
            <person name="Kim Y."/>
            <person name="Won Y.J."/>
        </authorList>
    </citation>
    <scope>NUCLEOTIDE SEQUENCE [LARGE SCALE GENOMIC DNA]</scope>
    <source>
        <strain evidence="12">Wonlab-2016</strain>
    </source>
</reference>
<organism evidence="12 13">
    <name type="scientific">Batillaria attramentaria</name>
    <dbReference type="NCBI Taxonomy" id="370345"/>
    <lineage>
        <taxon>Eukaryota</taxon>
        <taxon>Metazoa</taxon>
        <taxon>Spiralia</taxon>
        <taxon>Lophotrochozoa</taxon>
        <taxon>Mollusca</taxon>
        <taxon>Gastropoda</taxon>
        <taxon>Caenogastropoda</taxon>
        <taxon>Sorbeoconcha</taxon>
        <taxon>Cerithioidea</taxon>
        <taxon>Batillariidae</taxon>
        <taxon>Batillaria</taxon>
    </lineage>
</organism>
<keyword evidence="4 7" id="KW-0863">Zinc-finger</keyword>
<evidence type="ECO:0000256" key="2">
    <source>
        <dbReference type="ARBA" id="ARBA00022490"/>
    </source>
</evidence>
<sequence>VMDSVVRLVKTYIQLCRDGCRLFLNWKVKFFFDRNRDVCCIVEFFQNQAQKLKGSQKEHSLEDYMAKVASFLDNSHDSWLQYVEKKRDEYEQLNLYTMEQLVFLQEQLALDSADFEPHLLPLLSLLLPGCTTQEIQQSLDQAAQCEAQLNDSDNEEEGEEIRTAALFIQQMEENGFSRQIAAKALQLVDDPEDYEAGTALCIEIENEETEDDMETEDPGPEAHENDSAVKLQTREGTIASALQLVQKLWPGGSIGLQSMTDQLHDVWTTFLQTVKDSGEDSLSLHHLGLVLGELGEMVDEDKRVERCLPPTLKAGSPHLLLCPRREVLNTMTSLYVGDESPLPQSDEVLLCTQETTMEQVLIFLRRAFSTHNCHKIYCLAFADLLDYEISERADKLMKEYINTSEHEYQLVIICTSENEFSARITAALERYLCSSFMPFTSREVCSFLHRNFLVPEDSTPQQSAACVDPERLSVRVVKSTRSGMGKTLYKKRLVAQLRDLLEEVEEEEDEAETDLEVESDFDDEEQGDLEQYSVTIPLYQKAVKMQHVAAVLLESLPSGSSEPKLIHMDISYEVQEGVDVLLYSLLVLGCITDHQGHVWLRSPKHLYVIEAMPLLEHNNSQQDSGMSVHEIFCILPSLHCFSPCETLSILGGKKKKVQDSGGYDRLFDKEEHQSEVFQRPCHYLRALEQNAVPTRYADDAPIIGPLDCLQTIIRHCGAEDPSWSEVHHFVSFLDKQLKDFEHSIFCSDVLARDLPGFSAFVLRFLIHMSRDFATRSTKVAEESLPVLTRTEREGDAEKTVGIEQFQLRRTWESSPHPYIFFNPDRNSMTFLGFTIDPHSGSLMDQRRRVLEQRIIKPCLYRSLSENGVPLSEDFDSLPRSDRLQRLYQVMGLTEQEMRDDDEEIIDPDDTYELTTDNVKKILAIYMRFRCNIPVIIMGETGCGKTRLVKFMCALQTPKQAATSTVVLMKVHGGTTVEDIHEKVKEAESLARETRSQFPNRPVYTVLFFDEANTTEAVGAVKEVMCDGAMNGKPIQLHHSLKMVAACNPYRKHSAEVIERLEKAGLGYHVSAEKTCDKLGRLPMRQLVYRVQPLPQSMLPLVWDFGQLTPEAERMYIIHMVRRYVRQDQLGRLSPDQFDTVCRVLVKSQTFMRQLQDECSFVSLRDADRTLMVTSWFLKQQQLLHLIGRELGPWRIENLTVALVLALGVCYRAGLRSKEKFDRTIALCFAPAFRLHSSGFHDILERCQDVFLGHTKPGLNIARNSALKENVFMMVVCVELRIPLFLVGKPGSSKSLAKSIVADAMQGTQSRDTLFGSLKEAQMVSFQCSPLATADGILATFRQCAHIQHGKDKDKFVAVAVLDEIGLAEDSPKMPLKALHPLLEDGCMVNNVQSENKEKLDSEESDIENDDSDEEEDEEHSNTQTLEKVAFIGISNWALDPAKMNRGILVQRDVPDKTELVQTAEGICGSEDPAVLELVKSLVKKLAQAYLAVFNQATNRREFFGLRDFYSLVKMIHGIARYKKRKLTRTEFRAVILRNFGGLPVDTLDPVEVFQQHLSMSDCYEGHIQDEMDCSYSSLLRSALTGESWSGESRYVLLLTENYGGLHILTDILLANETVVPIFGSSFPKDQEYTQICCNINQIKVCMETGKTVILLNLDNLYESLYDALNQYYSFLAGARYVDLGLGTHRVKCKVDEQFRLIVVAEKQTVYDKFPIPLINRLEKHFLSVNNILTNEQRRLEKQLREWVQEKCNHSSQLSEGDMFVGYHEDTAASVILMACGNGTFGGQPVPEIMDKILRESQATLLWCATPDAVIRAEDATLRDLYFCQQQHQDLLHYLKMQLDCVDENGFKAQHATNIEVSRRTGISNIVDEAKRRRWSWLGHALRMNKTRHPARCTEMGTTREKEEGEADGHHQGKEDGGGGWAPPGGRKTGEADGHHQGEGRRGRRMGTTRGKEEGEADGHLAENSGGRDEDNREDVERAQLACYAQDRDAWRRFVTTHSKLLTDRERCELEEKLKGFSFILLSLQAFHTEQQFRHQLNLFLGGDGDRKVLLVQCERGDANQTLLQCAQYCVQCMWANNPSDRHVVFIVQLPRVSSTGFSGFLGGKWHCAHVDDLRTPSLPVPPIAALQTHSLAQLLSRVTPSQVQDAETETEAPETEVAGFHIDLVHHILTSCVQAAVARVQDEEEDSGRSMHRIAVLLSLLEKTDKNQFFTGLWRLLTSVLEEKEAGRDEPMNWLAKDAAQPDWIRRAGTFRRAWMQCIERHLIPILAGVVAYLDTNHNLDLLQQDELPPWVSNLWLRILNDESLVNFRYSDMLSGNHTELKEFVCGSTFVAKNACASMLPFSWVIVEVIERPLIRTPETDSDEEGSEETSVQAVEMSSLRQHLQAVLTSQNMADEFLQRYTADLLNTNFRLTVQQHQLLMQCMEGALRQKGVVARCYTMDKTLVDVHRVLASVRPRLQAILDMVACHPQAVQQLQEKRCDSQVVPQQIEELVEDVLLLGMLVEELTRGKGQLNGEEGRREWLDRFNKVAPVISRFTADAGPSTATSALSDSDDEGSISQGKRPCFPYGTWCQEQLVKIGYLWTQVATVKLFIDYMSPLVQGADKVQVDSKGVNYTLLWTMLGKEANLKTKKTLEKIDEFLKRANSLMVKSLLGDVGSCTHCNTKLEGAPVVLPCTHRICDVCYNQEARSSKHCPECSQEIPDDFDRDSSGNYTREAMDKLLQFQRQSSAFLMAVVSQHCFGGQGAPEPDAVRHVFGYIIRRVGGIATVRTQQLTLRNDQMDPSPVLRSFLLRLLLQHSEREVSEHITHFLDEAREIIQGQMGEAAQSSLVLTELSLLVIHCVENLEHEKEAVDESRSRAGDESSFESQCRYVKDLLHAVRMVLDSSPMELQTLTSLGRLRYALGAFARILHESVVKPEEHPAFTMQLKDLFIEASNVCAMSSTEWPKKFLIKQLCREFGIEAYTALVQRAQPERCLQWIQLDNVREVEEIPDRYLVCGEDYFTLRAEVMQIMRGQQGSLVMRLSEMRCSSELKQYLLLLALHREVTMAVLNAPSSTQTEIRGRARSLVQQRRIQLDKDFAVALCDNKLVEGESPLCVHTGQSMADQSLVCVLVHYWLALRAGSHPRDILIPLTTLLNHPSQMERSYLPTMPEDDVDQIVQALGVNPRRVYSEETPDVPRMWECPNGHRYIIGDCGNPSGRGICPECGVRIGAQVYHRAEVGNREASLQDRTQPGHTLGAVQHRSQEAVPERSMSAAACAILRFLTHAALFLSASQPEQGRVVAQMVQPAVDAAHVVTFFWGHLQQDIAVLQRILNKCCDDVYLVLHQLCHKLAGRQPGENQLLNLVFEVGEDAGEEASARNLQQTAAAWKFRTLITVNHFLRQFQLQTTQGSTDSLPVLRLFFEESHHLRALYFLPDILAHQHRLMQQLRKKLSRADAAQKTIGDMLDRKGCKIDDSQWLQLPQEFQNVGVRESSPVGVLLPDTRGPGLCAYLLNHYLLVQHNNFLERYCPLVKLSYEQVPEVPVPAVTSHHLLGYSEQSDLLPLVLAHCNYSLHLGHTGPTATHLDYDFRGFELQLRNTLLLSKSRVRRQENGVMDFETMVYCADTTTARLLTRLREKIDQVSLGLRVQRQIADDYRDLSDISQSIDNLNTMLPYCITLRVDPSTRLQSFMADMLRMRDTVHSRKARQHCCLKHVQSLWLLLCLERARILAANHQEAFDDQGEHLRKDLTEEQKQDLQEALSRSSRERLDVLLQQIFECIMLRLMQQTEEGYASPDNYSLRWLVLDNSEYPQYAEDPEEKQQEVLTEYDLRKFPDSVTASQAISVWLLLHAHLSGR</sequence>
<comment type="caution">
    <text evidence="12">The sequence shown here is derived from an EMBL/GenBank/DDBJ whole genome shotgun (WGS) entry which is preliminary data.</text>
</comment>
<dbReference type="InterPro" id="IPR003593">
    <property type="entry name" value="AAA+_ATPase"/>
</dbReference>
<keyword evidence="2" id="KW-0963">Cytoplasm</keyword>
<dbReference type="GO" id="GO:0002376">
    <property type="term" value="P:immune system process"/>
    <property type="evidence" value="ECO:0007669"/>
    <property type="project" value="UniProtKB-KW"/>
</dbReference>
<proteinExistence type="predicted"/>
<evidence type="ECO:0000256" key="7">
    <source>
        <dbReference type="PROSITE-ProRule" id="PRU00175"/>
    </source>
</evidence>
<evidence type="ECO:0000256" key="9">
    <source>
        <dbReference type="SAM" id="MobiDB-lite"/>
    </source>
</evidence>
<evidence type="ECO:0000259" key="10">
    <source>
        <dbReference type="PROSITE" id="PS50089"/>
    </source>
</evidence>
<dbReference type="InterPro" id="IPR013083">
    <property type="entry name" value="Znf_RING/FYVE/PHD"/>
</dbReference>
<feature type="compositionally biased region" description="Basic and acidic residues" evidence="9">
    <location>
        <begin position="1901"/>
        <end position="1920"/>
    </location>
</feature>
<dbReference type="Pfam" id="PF20173">
    <property type="entry name" value="ZnF_RZ-type"/>
    <property type="match status" value="1"/>
</dbReference>
<feature type="domain" description="RZ-type" evidence="11">
    <location>
        <begin position="3155"/>
        <end position="3238"/>
    </location>
</feature>
<dbReference type="SMART" id="SM00184">
    <property type="entry name" value="RING"/>
    <property type="match status" value="1"/>
</dbReference>
<dbReference type="EMBL" id="JACVVK020000564">
    <property type="protein sequence ID" value="KAK7465937.1"/>
    <property type="molecule type" value="Genomic_DNA"/>
</dbReference>
<dbReference type="GO" id="GO:0008270">
    <property type="term" value="F:zinc ion binding"/>
    <property type="evidence" value="ECO:0007669"/>
    <property type="project" value="UniProtKB-KW"/>
</dbReference>
<keyword evidence="5" id="KW-0862">Zinc</keyword>
<evidence type="ECO:0000313" key="12">
    <source>
        <dbReference type="EMBL" id="KAK7465937.1"/>
    </source>
</evidence>
<feature type="compositionally biased region" description="Basic and acidic residues" evidence="9">
    <location>
        <begin position="1953"/>
        <end position="1977"/>
    </location>
</feature>
<evidence type="ECO:0000256" key="6">
    <source>
        <dbReference type="ARBA" id="ARBA00022859"/>
    </source>
</evidence>
<keyword evidence="13" id="KW-1185">Reference proteome</keyword>
<feature type="compositionally biased region" description="Basic and acidic residues" evidence="9">
    <location>
        <begin position="1931"/>
        <end position="1944"/>
    </location>
</feature>
<keyword evidence="3" id="KW-0479">Metal-binding</keyword>
<feature type="region of interest" description="Disordered" evidence="9">
    <location>
        <begin position="206"/>
        <end position="227"/>
    </location>
</feature>
<feature type="region of interest" description="Disordered" evidence="9">
    <location>
        <begin position="1891"/>
        <end position="1977"/>
    </location>
</feature>
<feature type="region of interest" description="Disordered" evidence="9">
    <location>
        <begin position="1394"/>
        <end position="1424"/>
    </location>
</feature>
<dbReference type="SUPFAM" id="SSF57850">
    <property type="entry name" value="RING/U-box"/>
    <property type="match status" value="1"/>
</dbReference>
<dbReference type="PROSITE" id="PS50089">
    <property type="entry name" value="ZF_RING_2"/>
    <property type="match status" value="1"/>
</dbReference>
<evidence type="ECO:0000259" key="11">
    <source>
        <dbReference type="PROSITE" id="PS51981"/>
    </source>
</evidence>
<evidence type="ECO:0000256" key="8">
    <source>
        <dbReference type="SAM" id="Coils"/>
    </source>
</evidence>
<dbReference type="GO" id="GO:0005737">
    <property type="term" value="C:cytoplasm"/>
    <property type="evidence" value="ECO:0007669"/>
    <property type="project" value="UniProtKB-SubCell"/>
</dbReference>
<dbReference type="PROSITE" id="PS51981">
    <property type="entry name" value="ZF_RZ"/>
    <property type="match status" value="1"/>
</dbReference>
<dbReference type="InterPro" id="IPR001841">
    <property type="entry name" value="Znf_RING"/>
</dbReference>
<evidence type="ECO:0000256" key="3">
    <source>
        <dbReference type="ARBA" id="ARBA00022723"/>
    </source>
</evidence>
<accession>A0ABD0J8H6</accession>
<comment type="subcellular location">
    <subcellularLocation>
        <location evidence="1">Cytoplasm</location>
    </subcellularLocation>
</comment>
<feature type="domain" description="RING-type" evidence="10">
    <location>
        <begin position="2663"/>
        <end position="2702"/>
    </location>
</feature>
<dbReference type="InterPro" id="IPR046439">
    <property type="entry name" value="ZF_RZ_dom"/>
</dbReference>
<keyword evidence="6" id="KW-0391">Immunity</keyword>
<evidence type="ECO:0000256" key="5">
    <source>
        <dbReference type="ARBA" id="ARBA00022833"/>
    </source>
</evidence>
<dbReference type="InterPro" id="IPR017907">
    <property type="entry name" value="Znf_RING_CS"/>
</dbReference>
<dbReference type="PANTHER" id="PTHR22605:SF16">
    <property type="entry name" value="E3 UBIQUITIN-PROTEIN LIGASE RNF213"/>
    <property type="match status" value="1"/>
</dbReference>
<gene>
    <name evidence="12" type="ORF">BaRGS_00037515</name>
</gene>
<feature type="coiled-coil region" evidence="8">
    <location>
        <begin position="490"/>
        <end position="521"/>
    </location>
</feature>
<dbReference type="Gene3D" id="3.30.40.10">
    <property type="entry name" value="Zinc/RING finger domain, C3HC4 (zinc finger)"/>
    <property type="match status" value="1"/>
</dbReference>
<dbReference type="Gene3D" id="3.40.50.300">
    <property type="entry name" value="P-loop containing nucleotide triphosphate hydrolases"/>
    <property type="match status" value="1"/>
</dbReference>
<feature type="region of interest" description="Disordered" evidence="9">
    <location>
        <begin position="2544"/>
        <end position="2564"/>
    </location>
</feature>
<dbReference type="Proteomes" id="UP001519460">
    <property type="component" value="Unassembled WGS sequence"/>
</dbReference>
<evidence type="ECO:0008006" key="14">
    <source>
        <dbReference type="Google" id="ProtNLM"/>
    </source>
</evidence>
<name>A0ABD0J8H6_9CAEN</name>
<dbReference type="InterPro" id="IPR031248">
    <property type="entry name" value="RNF213"/>
</dbReference>
<evidence type="ECO:0000256" key="4">
    <source>
        <dbReference type="ARBA" id="ARBA00022771"/>
    </source>
</evidence>
<dbReference type="InterPro" id="IPR027417">
    <property type="entry name" value="P-loop_NTPase"/>
</dbReference>